<evidence type="ECO:0000256" key="2">
    <source>
        <dbReference type="ARBA" id="ARBA00005771"/>
    </source>
</evidence>
<dbReference type="GO" id="GO:0008146">
    <property type="term" value="F:sulfotransferase activity"/>
    <property type="evidence" value="ECO:0007669"/>
    <property type="project" value="InterPro"/>
</dbReference>
<organism evidence="7 8">
    <name type="scientific">Pleurodeles waltl</name>
    <name type="common">Iberian ribbed newt</name>
    <dbReference type="NCBI Taxonomy" id="8319"/>
    <lineage>
        <taxon>Eukaryota</taxon>
        <taxon>Metazoa</taxon>
        <taxon>Chordata</taxon>
        <taxon>Craniata</taxon>
        <taxon>Vertebrata</taxon>
        <taxon>Euteleostomi</taxon>
        <taxon>Amphibia</taxon>
        <taxon>Batrachia</taxon>
        <taxon>Caudata</taxon>
        <taxon>Salamandroidea</taxon>
        <taxon>Salamandridae</taxon>
        <taxon>Pleurodelinae</taxon>
        <taxon>Pleurodeles</taxon>
    </lineage>
</organism>
<keyword evidence="3" id="KW-0963">Cytoplasm</keyword>
<keyword evidence="8" id="KW-1185">Reference proteome</keyword>
<dbReference type="AlphaFoldDB" id="A0AAV7PF87"/>
<protein>
    <recommendedName>
        <fullName evidence="5">Sulfotransferase</fullName>
        <ecNumber evidence="5">2.8.2.-</ecNumber>
    </recommendedName>
</protein>
<dbReference type="EMBL" id="JANPWB010000011">
    <property type="protein sequence ID" value="KAJ1125223.1"/>
    <property type="molecule type" value="Genomic_DNA"/>
</dbReference>
<sequence length="286" mass="33619">MRGSWEYDVKLECWGMTGRTADKSEKTAVGADVSTLWRWLCTTWVSEIVDLILNNGDVEKTNRDAIAIRVPYLEFAAPGFPFGTELLVNAPSPRFIKTHMTVGMLQKTFWENNCKIIYVARNAKDVAVSFYHFDKMALLHPDPGTWDEFLENYMAGKVSYGSWYDHVKGWWEKTKDHQILYLFYEDLKEDPKREIRKIMQFIEKELGEEIVERIYHHTMFCKMKDNLMTNYKTVPTNVLDQKVSPFMRKGIVGDWKNHFTVAQSERFDEDYKKKMAGSSLRFRTEL</sequence>
<dbReference type="SUPFAM" id="SSF52540">
    <property type="entry name" value="P-loop containing nucleoside triphosphate hydrolases"/>
    <property type="match status" value="1"/>
</dbReference>
<evidence type="ECO:0000313" key="8">
    <source>
        <dbReference type="Proteomes" id="UP001066276"/>
    </source>
</evidence>
<comment type="subcellular location">
    <subcellularLocation>
        <location evidence="1">Cytoplasm</location>
    </subcellularLocation>
</comment>
<dbReference type="EC" id="2.8.2.-" evidence="5"/>
<dbReference type="Pfam" id="PF00685">
    <property type="entry name" value="Sulfotransfer_1"/>
    <property type="match status" value="1"/>
</dbReference>
<comment type="similarity">
    <text evidence="2 5">Belongs to the sulfotransferase 1 family.</text>
</comment>
<dbReference type="GO" id="GO:0005737">
    <property type="term" value="C:cytoplasm"/>
    <property type="evidence" value="ECO:0007669"/>
    <property type="project" value="UniProtKB-SubCell"/>
</dbReference>
<gene>
    <name evidence="7" type="ORF">NDU88_003657</name>
</gene>
<evidence type="ECO:0000256" key="4">
    <source>
        <dbReference type="ARBA" id="ARBA00022679"/>
    </source>
</evidence>
<evidence type="ECO:0000313" key="7">
    <source>
        <dbReference type="EMBL" id="KAJ1125223.1"/>
    </source>
</evidence>
<evidence type="ECO:0000256" key="3">
    <source>
        <dbReference type="ARBA" id="ARBA00022490"/>
    </source>
</evidence>
<accession>A0AAV7PF87</accession>
<evidence type="ECO:0000256" key="5">
    <source>
        <dbReference type="RuleBase" id="RU361155"/>
    </source>
</evidence>
<name>A0AAV7PF87_PLEWA</name>
<dbReference type="InterPro" id="IPR000863">
    <property type="entry name" value="Sulfotransferase_dom"/>
</dbReference>
<keyword evidence="4 5" id="KW-0808">Transferase</keyword>
<evidence type="ECO:0000256" key="1">
    <source>
        <dbReference type="ARBA" id="ARBA00004496"/>
    </source>
</evidence>
<comment type="caution">
    <text evidence="7">The sequence shown here is derived from an EMBL/GenBank/DDBJ whole genome shotgun (WGS) entry which is preliminary data.</text>
</comment>
<dbReference type="PANTHER" id="PTHR11783">
    <property type="entry name" value="SULFOTRANSFERASE SULT"/>
    <property type="match status" value="1"/>
</dbReference>
<feature type="domain" description="Sulfotransferase" evidence="6">
    <location>
        <begin position="42"/>
        <end position="278"/>
    </location>
</feature>
<dbReference type="FunFam" id="3.40.50.300:FF:000433">
    <property type="entry name" value="Estrogen sulfotransferase"/>
    <property type="match status" value="1"/>
</dbReference>
<proteinExistence type="inferred from homology"/>
<dbReference type="Proteomes" id="UP001066276">
    <property type="component" value="Chromosome 7"/>
</dbReference>
<evidence type="ECO:0000259" key="6">
    <source>
        <dbReference type="Pfam" id="PF00685"/>
    </source>
</evidence>
<dbReference type="InterPro" id="IPR027417">
    <property type="entry name" value="P-loop_NTPase"/>
</dbReference>
<dbReference type="Gene3D" id="3.40.50.300">
    <property type="entry name" value="P-loop containing nucleotide triphosphate hydrolases"/>
    <property type="match status" value="1"/>
</dbReference>
<reference evidence="7" key="1">
    <citation type="journal article" date="2022" name="bioRxiv">
        <title>Sequencing and chromosome-scale assembly of the giantPleurodeles waltlgenome.</title>
        <authorList>
            <person name="Brown T."/>
            <person name="Elewa A."/>
            <person name="Iarovenko S."/>
            <person name="Subramanian E."/>
            <person name="Araus A.J."/>
            <person name="Petzold A."/>
            <person name="Susuki M."/>
            <person name="Suzuki K.-i.T."/>
            <person name="Hayashi T."/>
            <person name="Toyoda A."/>
            <person name="Oliveira C."/>
            <person name="Osipova E."/>
            <person name="Leigh N.D."/>
            <person name="Simon A."/>
            <person name="Yun M.H."/>
        </authorList>
    </citation>
    <scope>NUCLEOTIDE SEQUENCE</scope>
    <source>
        <strain evidence="7">20211129_DDA</strain>
        <tissue evidence="7">Liver</tissue>
    </source>
</reference>